<feature type="transmembrane region" description="Helical" evidence="2">
    <location>
        <begin position="117"/>
        <end position="138"/>
    </location>
</feature>
<evidence type="ECO:0000256" key="1">
    <source>
        <dbReference type="SAM" id="MobiDB-lite"/>
    </source>
</evidence>
<feature type="transmembrane region" description="Helical" evidence="2">
    <location>
        <begin position="150"/>
        <end position="170"/>
    </location>
</feature>
<keyword evidence="2" id="KW-1133">Transmembrane helix</keyword>
<evidence type="ECO:0000256" key="2">
    <source>
        <dbReference type="SAM" id="Phobius"/>
    </source>
</evidence>
<feature type="region of interest" description="Disordered" evidence="1">
    <location>
        <begin position="266"/>
        <end position="302"/>
    </location>
</feature>
<feature type="transmembrane region" description="Helical" evidence="2">
    <location>
        <begin position="206"/>
        <end position="230"/>
    </location>
</feature>
<name>A0A9D2T433_9FIRM</name>
<evidence type="ECO:0000313" key="4">
    <source>
        <dbReference type="Proteomes" id="UP000823906"/>
    </source>
</evidence>
<organism evidence="3 4">
    <name type="scientific">Candidatus Faecalibacterium faecigallinarum</name>
    <dbReference type="NCBI Taxonomy" id="2838577"/>
    <lineage>
        <taxon>Bacteria</taxon>
        <taxon>Bacillati</taxon>
        <taxon>Bacillota</taxon>
        <taxon>Clostridia</taxon>
        <taxon>Eubacteriales</taxon>
        <taxon>Oscillospiraceae</taxon>
        <taxon>Faecalibacterium</taxon>
    </lineage>
</organism>
<dbReference type="Pfam" id="PF04854">
    <property type="entry name" value="DUF624"/>
    <property type="match status" value="1"/>
</dbReference>
<gene>
    <name evidence="3" type="ORF">H9703_09515</name>
</gene>
<sequence>MGLFTNYTKEGPGVDKDAPRKTGVGRFFELVGRDMNGMFLANLLACLGFAPVICLVYIGFLMNSLLVMVVSAAVGGILAGPVLAGMYDTVLRALRDEPGYWWTTYRRAFRQNFKASILPGIVYCVIVTLQIFVVYFCFSMLAQGVNVDTGMWVAAVLNLVVFHMLFAYMWPQVVLLDQPFRQTLANSVRCMLAFLPHALAASIIQIVFWGLVILCMPLGILLMIVFGFWFTCELCCQIVSGDLERVFHIEEQIRAKKEAELAQALAAERQEGGEPQDEAQAAQAESGVWPPRKGTTGDGTEK</sequence>
<dbReference type="EMBL" id="DWWN01000066">
    <property type="protein sequence ID" value="HJC46348.1"/>
    <property type="molecule type" value="Genomic_DNA"/>
</dbReference>
<keyword evidence="2" id="KW-0472">Membrane</keyword>
<feature type="transmembrane region" description="Helical" evidence="2">
    <location>
        <begin position="65"/>
        <end position="87"/>
    </location>
</feature>
<dbReference type="Proteomes" id="UP000823906">
    <property type="component" value="Unassembled WGS sequence"/>
</dbReference>
<protein>
    <submittedName>
        <fullName evidence="3">DUF624 domain-containing protein</fullName>
    </submittedName>
</protein>
<accession>A0A9D2T433</accession>
<feature type="transmembrane region" description="Helical" evidence="2">
    <location>
        <begin position="39"/>
        <end position="58"/>
    </location>
</feature>
<keyword evidence="2" id="KW-0812">Transmembrane</keyword>
<comment type="caution">
    <text evidence="3">The sequence shown here is derived from an EMBL/GenBank/DDBJ whole genome shotgun (WGS) entry which is preliminary data.</text>
</comment>
<reference evidence="3" key="1">
    <citation type="journal article" date="2021" name="PeerJ">
        <title>Extensive microbial diversity within the chicken gut microbiome revealed by metagenomics and culture.</title>
        <authorList>
            <person name="Gilroy R."/>
            <person name="Ravi A."/>
            <person name="Getino M."/>
            <person name="Pursley I."/>
            <person name="Horton D.L."/>
            <person name="Alikhan N.F."/>
            <person name="Baker D."/>
            <person name="Gharbi K."/>
            <person name="Hall N."/>
            <person name="Watson M."/>
            <person name="Adriaenssens E.M."/>
            <person name="Foster-Nyarko E."/>
            <person name="Jarju S."/>
            <person name="Secka A."/>
            <person name="Antonio M."/>
            <person name="Oren A."/>
            <person name="Chaudhuri R.R."/>
            <person name="La Ragione R."/>
            <person name="Hildebrand F."/>
            <person name="Pallen M.J."/>
        </authorList>
    </citation>
    <scope>NUCLEOTIDE SEQUENCE</scope>
    <source>
        <strain evidence="3">ChiSjej5B23-2810</strain>
    </source>
</reference>
<dbReference type="InterPro" id="IPR006938">
    <property type="entry name" value="DUF624"/>
</dbReference>
<dbReference type="AlphaFoldDB" id="A0A9D2T433"/>
<evidence type="ECO:0000313" key="3">
    <source>
        <dbReference type="EMBL" id="HJC46348.1"/>
    </source>
</evidence>
<reference evidence="3" key="2">
    <citation type="submission" date="2021-04" db="EMBL/GenBank/DDBJ databases">
        <authorList>
            <person name="Gilroy R."/>
        </authorList>
    </citation>
    <scope>NUCLEOTIDE SEQUENCE</scope>
    <source>
        <strain evidence="3">ChiSjej5B23-2810</strain>
    </source>
</reference>
<proteinExistence type="predicted"/>